<dbReference type="SUPFAM" id="SSF54593">
    <property type="entry name" value="Glyoxalase/Bleomycin resistance protein/Dihydroxybiphenyl dioxygenase"/>
    <property type="match status" value="1"/>
</dbReference>
<protein>
    <submittedName>
        <fullName evidence="2">VOC family protein</fullName>
    </submittedName>
</protein>
<dbReference type="Gene3D" id="3.10.180.10">
    <property type="entry name" value="2,3-Dihydroxybiphenyl 1,2-Dioxygenase, domain 1"/>
    <property type="match status" value="2"/>
</dbReference>
<dbReference type="InterPro" id="IPR052537">
    <property type="entry name" value="Extradiol_RC_dioxygenase"/>
</dbReference>
<feature type="domain" description="VOC" evidence="1">
    <location>
        <begin position="190"/>
        <end position="309"/>
    </location>
</feature>
<dbReference type="PANTHER" id="PTHR36110:SF3">
    <property type="entry name" value="VOC DOMAIN-CONTAINING PROTEIN"/>
    <property type="match status" value="1"/>
</dbReference>
<dbReference type="EMBL" id="JAMWGI010000002">
    <property type="protein sequence ID" value="MDG6193502.1"/>
    <property type="molecule type" value="Genomic_DNA"/>
</dbReference>
<dbReference type="PROSITE" id="PS51819">
    <property type="entry name" value="VOC"/>
    <property type="match status" value="2"/>
</dbReference>
<reference evidence="2" key="1">
    <citation type="submission" date="2022-06" db="EMBL/GenBank/DDBJ databases">
        <title>Lactococcus from bovine mastitis in China.</title>
        <authorList>
            <person name="Lin Y."/>
            <person name="Han B."/>
        </authorList>
    </citation>
    <scope>NUCLEOTIDE SEQUENCE</scope>
    <source>
        <strain evidence="2">Hebei-B-39</strain>
    </source>
</reference>
<feature type="domain" description="VOC" evidence="1">
    <location>
        <begin position="38"/>
        <end position="164"/>
    </location>
</feature>
<evidence type="ECO:0000313" key="3">
    <source>
        <dbReference type="Proteomes" id="UP001153203"/>
    </source>
</evidence>
<dbReference type="InterPro" id="IPR029068">
    <property type="entry name" value="Glyas_Bleomycin-R_OHBP_Dase"/>
</dbReference>
<dbReference type="InterPro" id="IPR037523">
    <property type="entry name" value="VOC_core"/>
</dbReference>
<comment type="caution">
    <text evidence="2">The sequence shown here is derived from an EMBL/GenBank/DDBJ whole genome shotgun (WGS) entry which is preliminary data.</text>
</comment>
<accession>A0A9X4SNH6</accession>
<dbReference type="Pfam" id="PF00903">
    <property type="entry name" value="Glyoxalase"/>
    <property type="match status" value="1"/>
</dbReference>
<dbReference type="Proteomes" id="UP001153203">
    <property type="component" value="Unassembled WGS sequence"/>
</dbReference>
<gene>
    <name evidence="2" type="ORF">NF708_05715</name>
</gene>
<sequence length="407" mass="45946">MLENYGRDDIMKIRFTSVNGKMREIRMTKLNSEFTLGGIHHVTAITSSAQKTYDFFTNLLGLRLAKLTVNQDDYETYHLYFTDEEGNPGTDITFFDFPGIGAGSHGINSIDRISFRVAQDVSLEYWRQRFAVAGVPHGLVAERFGKKYIEFEDFDGQKYQLVSDEKDQGIVAPGKPWQLSNVEAEHAIVGLGPVFIKLSEVNIFQQLLEEVFGFRRSASEEVFTLFEVAEGGNGASIIIEQDKESQRAYQGYGTVHHVAFRTANPDTLRYWIERVKSYVMPHSGLVERFYFSSEYVNVAPGVLFEIATDTPGIAALDMVRSGEAKIDSYEEALVTSGFWIDETSDEAGLSLSLPPHLFPGAEAEKARTAAALRRLDTSDAFRDRKLEPLWTMKKIQERRIGRKNESI</sequence>
<evidence type="ECO:0000313" key="2">
    <source>
        <dbReference type="EMBL" id="MDG6193502.1"/>
    </source>
</evidence>
<dbReference type="PANTHER" id="PTHR36110">
    <property type="entry name" value="RING-CLEAVING DIOXYGENASE MHQE-RELATED"/>
    <property type="match status" value="1"/>
</dbReference>
<dbReference type="InterPro" id="IPR004360">
    <property type="entry name" value="Glyas_Fos-R_dOase_dom"/>
</dbReference>
<proteinExistence type="predicted"/>
<evidence type="ECO:0000259" key="1">
    <source>
        <dbReference type="PROSITE" id="PS51819"/>
    </source>
</evidence>
<organism evidence="2 3">
    <name type="scientific">Lactococcus formosensis</name>
    <dbReference type="NCBI Taxonomy" id="1281486"/>
    <lineage>
        <taxon>Bacteria</taxon>
        <taxon>Bacillati</taxon>
        <taxon>Bacillota</taxon>
        <taxon>Bacilli</taxon>
        <taxon>Lactobacillales</taxon>
        <taxon>Streptococcaceae</taxon>
        <taxon>Lactococcus</taxon>
    </lineage>
</organism>
<name>A0A9X4SNH6_9LACT</name>
<dbReference type="AlphaFoldDB" id="A0A9X4SNH6"/>